<dbReference type="PANTHER" id="PTHR33392">
    <property type="entry name" value="POLYISOPRENYL-TEICHOIC ACID--PEPTIDOGLYCAN TEICHOIC ACID TRANSFERASE TAGU"/>
    <property type="match status" value="1"/>
</dbReference>
<evidence type="ECO:0000259" key="3">
    <source>
        <dbReference type="Pfam" id="PF03816"/>
    </source>
</evidence>
<dbReference type="EMBL" id="FPAA01000002">
    <property type="protein sequence ID" value="SFS44923.1"/>
    <property type="molecule type" value="Genomic_DNA"/>
</dbReference>
<evidence type="ECO:0000256" key="2">
    <source>
        <dbReference type="SAM" id="MobiDB-lite"/>
    </source>
</evidence>
<protein>
    <submittedName>
        <fullName evidence="4">Cell envelope-related function transcriptional attenuator common domain-containing protein</fullName>
    </submittedName>
</protein>
<sequence length="232" mass="26334">MTNTVLTLENYLNTPIKYYVKVNFNGFIDVTDSLGGVDVDVPFDFNIRLFYKYYNFKKGPAHLNGHEALAYVRMRKSDPRGDAGRNERQREVIQSLMKQSMSFNSIGKMDDILKAVGKNVSHNMKLSEMLELQSIYRSIPKKNMETLNFKGYDSNKNPQGLWYHYISDSERLRVSLELRKTLNLPLQTLDGKPYEEEIPEKPGSSSSEKSSSTTPQQPNSSTPATGNSTSSP</sequence>
<dbReference type="Proteomes" id="UP000198660">
    <property type="component" value="Unassembled WGS sequence"/>
</dbReference>
<dbReference type="PANTHER" id="PTHR33392:SF10">
    <property type="entry name" value="POLYISOPRENYL-TEICHOIC ACID--PEPTIDOGLYCAN TEICHOIC ACID TRANSFERASE TAGV"/>
    <property type="match status" value="1"/>
</dbReference>
<evidence type="ECO:0000256" key="1">
    <source>
        <dbReference type="ARBA" id="ARBA00006068"/>
    </source>
</evidence>
<reference evidence="5" key="1">
    <citation type="submission" date="2016-10" db="EMBL/GenBank/DDBJ databases">
        <authorList>
            <person name="Varghese N."/>
            <person name="Submissions S."/>
        </authorList>
    </citation>
    <scope>NUCLEOTIDE SEQUENCE [LARGE SCALE GENOMIC DNA]</scope>
    <source>
        <strain evidence="5">DSM 45789</strain>
    </source>
</reference>
<name>A0A1I6PXK2_9BACL</name>
<dbReference type="NCBIfam" id="TIGR00350">
    <property type="entry name" value="lytR_cpsA_psr"/>
    <property type="match status" value="1"/>
</dbReference>
<proteinExistence type="inferred from homology"/>
<dbReference type="AlphaFoldDB" id="A0A1I6PXK2"/>
<dbReference type="Pfam" id="PF03816">
    <property type="entry name" value="LytR_cpsA_psr"/>
    <property type="match status" value="1"/>
</dbReference>
<feature type="compositionally biased region" description="Low complexity" evidence="2">
    <location>
        <begin position="201"/>
        <end position="223"/>
    </location>
</feature>
<comment type="similarity">
    <text evidence="1">Belongs to the LytR/CpsA/Psr (LCP) family.</text>
</comment>
<accession>A0A1I6PXK2</accession>
<gene>
    <name evidence="4" type="ORF">SAMN05444972_102204</name>
</gene>
<organism evidence="4 5">
    <name type="scientific">Marininema halotolerans</name>
    <dbReference type="NCBI Taxonomy" id="1155944"/>
    <lineage>
        <taxon>Bacteria</taxon>
        <taxon>Bacillati</taxon>
        <taxon>Bacillota</taxon>
        <taxon>Bacilli</taxon>
        <taxon>Bacillales</taxon>
        <taxon>Thermoactinomycetaceae</taxon>
        <taxon>Marininema</taxon>
    </lineage>
</organism>
<feature type="region of interest" description="Disordered" evidence="2">
    <location>
        <begin position="188"/>
        <end position="232"/>
    </location>
</feature>
<dbReference type="InterPro" id="IPR004474">
    <property type="entry name" value="LytR_CpsA_psr"/>
</dbReference>
<feature type="domain" description="Cell envelope-related transcriptional attenuator" evidence="3">
    <location>
        <begin position="4"/>
        <end position="100"/>
    </location>
</feature>
<keyword evidence="5" id="KW-1185">Reference proteome</keyword>
<evidence type="ECO:0000313" key="5">
    <source>
        <dbReference type="Proteomes" id="UP000198660"/>
    </source>
</evidence>
<dbReference type="Gene3D" id="3.40.630.190">
    <property type="entry name" value="LCP protein"/>
    <property type="match status" value="1"/>
</dbReference>
<evidence type="ECO:0000313" key="4">
    <source>
        <dbReference type="EMBL" id="SFS44923.1"/>
    </source>
</evidence>
<dbReference type="InterPro" id="IPR050922">
    <property type="entry name" value="LytR/CpsA/Psr_CW_biosynth"/>
</dbReference>